<dbReference type="HOGENOM" id="CLU_2498455_0_0_1"/>
<gene>
    <name evidence="1" type="ORF">PAAG_08568</name>
</gene>
<evidence type="ECO:0000313" key="1">
    <source>
        <dbReference type="EMBL" id="EEH38841.1"/>
    </source>
</evidence>
<organism evidence="1 2">
    <name type="scientific">Paracoccidioides lutzii (strain ATCC MYA-826 / Pb01)</name>
    <name type="common">Paracoccidioides brasiliensis</name>
    <dbReference type="NCBI Taxonomy" id="502779"/>
    <lineage>
        <taxon>Eukaryota</taxon>
        <taxon>Fungi</taxon>
        <taxon>Dikarya</taxon>
        <taxon>Ascomycota</taxon>
        <taxon>Pezizomycotina</taxon>
        <taxon>Eurotiomycetes</taxon>
        <taxon>Eurotiomycetidae</taxon>
        <taxon>Onygenales</taxon>
        <taxon>Ajellomycetaceae</taxon>
        <taxon>Paracoccidioides</taxon>
    </lineage>
</organism>
<reference evidence="1 2" key="1">
    <citation type="journal article" date="2011" name="PLoS Genet.">
        <title>Comparative genomic analysis of human fungal pathogens causing paracoccidioidomycosis.</title>
        <authorList>
            <person name="Desjardins C.A."/>
            <person name="Champion M.D."/>
            <person name="Holder J.W."/>
            <person name="Muszewska A."/>
            <person name="Goldberg J."/>
            <person name="Bailao A.M."/>
            <person name="Brigido M.M."/>
            <person name="Ferreira M.E."/>
            <person name="Garcia A.M."/>
            <person name="Grynberg M."/>
            <person name="Gujja S."/>
            <person name="Heiman D.I."/>
            <person name="Henn M.R."/>
            <person name="Kodira C.D."/>
            <person name="Leon-Narvaez H."/>
            <person name="Longo L.V."/>
            <person name="Ma L.J."/>
            <person name="Malavazi I."/>
            <person name="Matsuo A.L."/>
            <person name="Morais F.V."/>
            <person name="Pereira M."/>
            <person name="Rodriguez-Brito S."/>
            <person name="Sakthikumar S."/>
            <person name="Salem-Izacc S.M."/>
            <person name="Sykes S.M."/>
            <person name="Teixeira M.M."/>
            <person name="Vallejo M.C."/>
            <person name="Walter M.E."/>
            <person name="Yandava C."/>
            <person name="Young S."/>
            <person name="Zeng Q."/>
            <person name="Zucker J."/>
            <person name="Felipe M.S."/>
            <person name="Goldman G.H."/>
            <person name="Haas B.J."/>
            <person name="McEwen J.G."/>
            <person name="Nino-Vega G."/>
            <person name="Puccia R."/>
            <person name="San-Blas G."/>
            <person name="Soares C.M."/>
            <person name="Birren B.W."/>
            <person name="Cuomo C.A."/>
        </authorList>
    </citation>
    <scope>NUCLEOTIDE SEQUENCE [LARGE SCALE GENOMIC DNA]</scope>
    <source>
        <strain evidence="2">ATCC MYA-826 / Pb01</strain>
    </source>
</reference>
<protein>
    <submittedName>
        <fullName evidence="1">Uncharacterized protein</fullName>
    </submittedName>
</protein>
<dbReference type="AlphaFoldDB" id="C1HCS7"/>
<evidence type="ECO:0000313" key="2">
    <source>
        <dbReference type="Proteomes" id="UP000002059"/>
    </source>
</evidence>
<dbReference type="Proteomes" id="UP000002059">
    <property type="component" value="Partially assembled WGS sequence"/>
</dbReference>
<dbReference type="eggNOG" id="ENOG502RQF0">
    <property type="taxonomic scope" value="Eukaryota"/>
</dbReference>
<name>C1HCS7_PARBA</name>
<dbReference type="KEGG" id="pbl:PAAG_08568"/>
<proteinExistence type="predicted"/>
<keyword evidence="2" id="KW-1185">Reference proteome</keyword>
<dbReference type="GeneID" id="9092738"/>
<accession>C1HCS7</accession>
<dbReference type="EMBL" id="KN294029">
    <property type="protein sequence ID" value="EEH38841.1"/>
    <property type="molecule type" value="Genomic_DNA"/>
</dbReference>
<dbReference type="RefSeq" id="XP_002789520.1">
    <property type="nucleotide sequence ID" value="XM_002789474.1"/>
</dbReference>
<dbReference type="VEuPathDB" id="FungiDB:PAAG_08568"/>
<dbReference type="OrthoDB" id="10399896at2759"/>
<sequence>MSVFQTKGERKKLRNRILPWSTGDNYASTQVTLSSNMSRTDQDGWQVNSKWETKDHKSEFLRDYLVIVFGRSGPKEIWVGYQQGIG</sequence>